<dbReference type="RefSeq" id="WP_044904112.1">
    <property type="nucleotide sequence ID" value="NZ_JQIF01000016.1"/>
</dbReference>
<sequence length="304" mass="33561">MSIICIGQCAYDLTFPIQEPLIENQKYRIMEPFSCIGAPAANAAYLCALWNAETVLISRCGKDFYGAEIRRVLKEAGVDTAYLMEDEGFSTPVSAIIANSFNGYRTIFNCPGIQRKLEFHYPEQAEILLLDGHELQASLEALSRYPDIDSIMDAGTFHEETSVLAQKVTYLVCSQDYARQFSNIEVSIQDENSWRQTFDALHALNAGHIVVTLGDQGLLYEDTQGIHHIEAFNVSAVDTTGAGDIFHGAFTYCIHKSYPLQDALIIASATSAISVQTLGGQTSIPTKAAVNRFLNEQCCHLILK</sequence>
<evidence type="ECO:0000256" key="1">
    <source>
        <dbReference type="ARBA" id="ARBA00022679"/>
    </source>
</evidence>
<comment type="caution">
    <text evidence="4">The sequence shown here is derived from an EMBL/GenBank/DDBJ whole genome shotgun (WGS) entry which is preliminary data.</text>
</comment>
<proteinExistence type="predicted"/>
<gene>
    <name evidence="4" type="ORF">CIAN88_03705</name>
</gene>
<dbReference type="Gene3D" id="3.40.1190.20">
    <property type="match status" value="1"/>
</dbReference>
<evidence type="ECO:0000313" key="4">
    <source>
        <dbReference type="EMBL" id="KGJ54455.1"/>
    </source>
</evidence>
<reference evidence="4 5" key="1">
    <citation type="submission" date="2014-08" db="EMBL/GenBank/DDBJ databases">
        <title>Clostridium innocuum, an unnegligible vancomycin-resistant pathogen causing extra-intestinal infections.</title>
        <authorList>
            <person name="Feng Y."/>
            <person name="Chiu C.-H."/>
        </authorList>
    </citation>
    <scope>NUCLEOTIDE SEQUENCE [LARGE SCALE GENOMIC DNA]</scope>
    <source>
        <strain evidence="4 5">AN88</strain>
    </source>
</reference>
<dbReference type="Proteomes" id="UP000030008">
    <property type="component" value="Unassembled WGS sequence"/>
</dbReference>
<dbReference type="InterPro" id="IPR011611">
    <property type="entry name" value="PfkB_dom"/>
</dbReference>
<dbReference type="PANTHER" id="PTHR10584:SF157">
    <property type="entry name" value="SULFOFRUCTOSE KINASE"/>
    <property type="match status" value="1"/>
</dbReference>
<accession>A0A099I9W4</accession>
<name>A0A099I9W4_CLOIN</name>
<dbReference type="GO" id="GO:0016301">
    <property type="term" value="F:kinase activity"/>
    <property type="evidence" value="ECO:0007669"/>
    <property type="project" value="UniProtKB-KW"/>
</dbReference>
<evidence type="ECO:0000256" key="2">
    <source>
        <dbReference type="ARBA" id="ARBA00022777"/>
    </source>
</evidence>
<dbReference type="PROSITE" id="PS00584">
    <property type="entry name" value="PFKB_KINASES_2"/>
    <property type="match status" value="1"/>
</dbReference>
<keyword evidence="2 4" id="KW-0418">Kinase</keyword>
<dbReference type="InterPro" id="IPR002173">
    <property type="entry name" value="Carboh/pur_kinase_PfkB_CS"/>
</dbReference>
<organism evidence="4 5">
    <name type="scientific">Clostridium innocuum</name>
    <dbReference type="NCBI Taxonomy" id="1522"/>
    <lineage>
        <taxon>Bacteria</taxon>
        <taxon>Bacillati</taxon>
        <taxon>Bacillota</taxon>
        <taxon>Clostridia</taxon>
        <taxon>Eubacteriales</taxon>
        <taxon>Clostridiaceae</taxon>
        <taxon>Clostridium</taxon>
    </lineage>
</organism>
<dbReference type="AlphaFoldDB" id="A0A099I9W4"/>
<dbReference type="Pfam" id="PF00294">
    <property type="entry name" value="PfkB"/>
    <property type="match status" value="1"/>
</dbReference>
<dbReference type="InterPro" id="IPR029056">
    <property type="entry name" value="Ribokinase-like"/>
</dbReference>
<protein>
    <submittedName>
        <fullName evidence="4">Carbohydrate kinase</fullName>
    </submittedName>
</protein>
<evidence type="ECO:0000259" key="3">
    <source>
        <dbReference type="Pfam" id="PF00294"/>
    </source>
</evidence>
<dbReference type="SUPFAM" id="SSF53613">
    <property type="entry name" value="Ribokinase-like"/>
    <property type="match status" value="1"/>
</dbReference>
<keyword evidence="1" id="KW-0808">Transferase</keyword>
<dbReference type="GO" id="GO:0005829">
    <property type="term" value="C:cytosol"/>
    <property type="evidence" value="ECO:0007669"/>
    <property type="project" value="TreeGrafter"/>
</dbReference>
<dbReference type="PANTHER" id="PTHR10584">
    <property type="entry name" value="SUGAR KINASE"/>
    <property type="match status" value="1"/>
</dbReference>
<feature type="domain" description="Carbohydrate kinase PfkB" evidence="3">
    <location>
        <begin position="3"/>
        <end position="286"/>
    </location>
</feature>
<evidence type="ECO:0000313" key="5">
    <source>
        <dbReference type="Proteomes" id="UP000030008"/>
    </source>
</evidence>
<dbReference type="EMBL" id="JQIF01000016">
    <property type="protein sequence ID" value="KGJ54455.1"/>
    <property type="molecule type" value="Genomic_DNA"/>
</dbReference>